<evidence type="ECO:0000256" key="1">
    <source>
        <dbReference type="ARBA" id="ARBA00004370"/>
    </source>
</evidence>
<dbReference type="EMBL" id="PEMD01000302">
    <property type="protein sequence ID" value="RTH30166.1"/>
    <property type="molecule type" value="Genomic_DNA"/>
</dbReference>
<dbReference type="Gene3D" id="1.10.287.1260">
    <property type="match status" value="1"/>
</dbReference>
<feature type="transmembrane region" description="Helical" evidence="5">
    <location>
        <begin position="120"/>
        <end position="153"/>
    </location>
</feature>
<evidence type="ECO:0000313" key="7">
    <source>
        <dbReference type="EMBL" id="RTH30166.1"/>
    </source>
</evidence>
<dbReference type="InterPro" id="IPR010920">
    <property type="entry name" value="LSM_dom_sf"/>
</dbReference>
<dbReference type="PANTHER" id="PTHR30221">
    <property type="entry name" value="SMALL-CONDUCTANCE MECHANOSENSITIVE CHANNEL"/>
    <property type="match status" value="1"/>
</dbReference>
<dbReference type="AlphaFoldDB" id="A0A430S645"/>
<dbReference type="InterPro" id="IPR023408">
    <property type="entry name" value="MscS_beta-dom_sf"/>
</dbReference>
<accession>A0A430S645</accession>
<sequence>MKEGRRAKCLSGRQASHQDAYNGKVRRYLAYLFAGLGLLLALPPLLEDLGVRGAGRYLALGFVVGGILLVYSLSGLGRRGLERLGLEHLVPGVRVLEALGYVLVLALGLTAAGYRPTALLAGGALAGAVAGLAAQTTLSNILSGLVLMLSGAFRMGEAIRIRSWAYGGVEYQGRVKDITLVHTLLESPQGEVRVPNARLMDSVIVREERLSLEVTLPSMQAWEELERRLPAQFEPMGLALEGLKGHVYLRAEDLGEALILLRQLASAEPTQG</sequence>
<name>A0A430S645_THESC</name>
<feature type="transmembrane region" description="Helical" evidence="5">
    <location>
        <begin position="28"/>
        <end position="45"/>
    </location>
</feature>
<dbReference type="EMBL" id="PEML01000244">
    <property type="protein sequence ID" value="RTI06778.1"/>
    <property type="molecule type" value="Genomic_DNA"/>
</dbReference>
<evidence type="ECO:0000313" key="9">
    <source>
        <dbReference type="Proteomes" id="UP000286928"/>
    </source>
</evidence>
<evidence type="ECO:0000256" key="4">
    <source>
        <dbReference type="ARBA" id="ARBA00023136"/>
    </source>
</evidence>
<dbReference type="GO" id="GO:0016020">
    <property type="term" value="C:membrane"/>
    <property type="evidence" value="ECO:0007669"/>
    <property type="project" value="UniProtKB-SubCell"/>
</dbReference>
<dbReference type="Pfam" id="PF00924">
    <property type="entry name" value="MS_channel_2nd"/>
    <property type="match status" value="1"/>
</dbReference>
<protein>
    <recommendedName>
        <fullName evidence="6">Mechanosensitive ion channel MscS domain-containing protein</fullName>
    </recommendedName>
</protein>
<keyword evidence="2 5" id="KW-0812">Transmembrane</keyword>
<feature type="transmembrane region" description="Helical" evidence="5">
    <location>
        <begin position="95"/>
        <end position="114"/>
    </location>
</feature>
<keyword evidence="4 5" id="KW-0472">Membrane</keyword>
<comment type="caution">
    <text evidence="7">The sequence shown here is derived from an EMBL/GenBank/DDBJ whole genome shotgun (WGS) entry which is preliminary data.</text>
</comment>
<dbReference type="Proteomes" id="UP000286928">
    <property type="component" value="Unassembled WGS sequence"/>
</dbReference>
<dbReference type="Gene3D" id="2.30.30.60">
    <property type="match status" value="1"/>
</dbReference>
<organism evidence="7 9">
    <name type="scientific">Thermus scotoductus</name>
    <dbReference type="NCBI Taxonomy" id="37636"/>
    <lineage>
        <taxon>Bacteria</taxon>
        <taxon>Thermotogati</taxon>
        <taxon>Deinococcota</taxon>
        <taxon>Deinococci</taxon>
        <taxon>Thermales</taxon>
        <taxon>Thermaceae</taxon>
        <taxon>Thermus</taxon>
    </lineage>
</organism>
<dbReference type="PANTHER" id="PTHR30221:SF1">
    <property type="entry name" value="SMALL-CONDUCTANCE MECHANOSENSITIVE CHANNEL"/>
    <property type="match status" value="1"/>
</dbReference>
<dbReference type="Proteomes" id="UP000287962">
    <property type="component" value="Unassembled WGS sequence"/>
</dbReference>
<evidence type="ECO:0000256" key="5">
    <source>
        <dbReference type="SAM" id="Phobius"/>
    </source>
</evidence>
<proteinExistence type="predicted"/>
<dbReference type="InterPro" id="IPR006685">
    <property type="entry name" value="MscS_channel_2nd"/>
</dbReference>
<reference evidence="8" key="1">
    <citation type="submission" date="2017-10" db="EMBL/GenBank/DDBJ databases">
        <authorList>
            <person name="Wilpiszeski R.L."/>
            <person name="Zhidan Z."/>
            <person name="House C.H."/>
        </authorList>
    </citation>
    <scope>NUCLEOTIDE SEQUENCE</scope>
    <source>
        <strain evidence="8">12_S12</strain>
    </source>
</reference>
<evidence type="ECO:0000313" key="8">
    <source>
        <dbReference type="EMBL" id="RTI06778.1"/>
    </source>
</evidence>
<feature type="domain" description="Mechanosensitive ion channel MscS" evidence="6">
    <location>
        <begin position="137"/>
        <end position="204"/>
    </location>
</feature>
<comment type="subcellular location">
    <subcellularLocation>
        <location evidence="1">Membrane</location>
    </subcellularLocation>
</comment>
<keyword evidence="3 5" id="KW-1133">Transmembrane helix</keyword>
<evidence type="ECO:0000256" key="2">
    <source>
        <dbReference type="ARBA" id="ARBA00022692"/>
    </source>
</evidence>
<evidence type="ECO:0000256" key="3">
    <source>
        <dbReference type="ARBA" id="ARBA00022989"/>
    </source>
</evidence>
<dbReference type="InterPro" id="IPR045275">
    <property type="entry name" value="MscS_archaea/bacteria_type"/>
</dbReference>
<dbReference type="GO" id="GO:0008381">
    <property type="term" value="F:mechanosensitive monoatomic ion channel activity"/>
    <property type="evidence" value="ECO:0007669"/>
    <property type="project" value="InterPro"/>
</dbReference>
<gene>
    <name evidence="8" type="ORF">CSW25_07640</name>
    <name evidence="7" type="ORF">CSW33_10770</name>
</gene>
<feature type="transmembrane region" description="Helical" evidence="5">
    <location>
        <begin position="57"/>
        <end position="74"/>
    </location>
</feature>
<evidence type="ECO:0000313" key="10">
    <source>
        <dbReference type="Proteomes" id="UP000287962"/>
    </source>
</evidence>
<reference evidence="9 10" key="2">
    <citation type="journal article" date="2019" name="Extremophiles">
        <title>Biogeography of thermophiles and predominance of Thermus scotoductus in domestic water heaters.</title>
        <authorList>
            <person name="Wilpiszeski R.L."/>
            <person name="Zhang Z."/>
            <person name="House C.H."/>
        </authorList>
    </citation>
    <scope>NUCLEOTIDE SEQUENCE [LARGE SCALE GENOMIC DNA]</scope>
    <source>
        <strain evidence="8 10">12_S12</strain>
        <strain evidence="7 9">20_S20</strain>
    </source>
</reference>
<dbReference type="SUPFAM" id="SSF50182">
    <property type="entry name" value="Sm-like ribonucleoproteins"/>
    <property type="match status" value="1"/>
</dbReference>
<evidence type="ECO:0000259" key="6">
    <source>
        <dbReference type="Pfam" id="PF00924"/>
    </source>
</evidence>
<keyword evidence="10" id="KW-1185">Reference proteome</keyword>